<keyword evidence="1" id="KW-0645">Protease</keyword>
<keyword evidence="6" id="KW-0862">Zinc</keyword>
<evidence type="ECO:0000256" key="5">
    <source>
        <dbReference type="ARBA" id="ARBA00022801"/>
    </source>
</evidence>
<dbReference type="InterPro" id="IPR009045">
    <property type="entry name" value="Zn_M74/Hedgehog-like"/>
</dbReference>
<comment type="caution">
    <text evidence="8">The sequence shown here is derived from an EMBL/GenBank/DDBJ whole genome shotgun (WGS) entry which is preliminary data.</text>
</comment>
<evidence type="ECO:0000256" key="4">
    <source>
        <dbReference type="ARBA" id="ARBA00022764"/>
    </source>
</evidence>
<gene>
    <name evidence="8" type="ORF">CW751_11655</name>
</gene>
<dbReference type="Gene3D" id="3.30.1380.10">
    <property type="match status" value="1"/>
</dbReference>
<dbReference type="GO" id="GO:0046872">
    <property type="term" value="F:metal ion binding"/>
    <property type="evidence" value="ECO:0007669"/>
    <property type="project" value="UniProtKB-KW"/>
</dbReference>
<organism evidence="8 9">
    <name type="scientific">Brumimicrobium salinarum</name>
    <dbReference type="NCBI Taxonomy" id="2058658"/>
    <lineage>
        <taxon>Bacteria</taxon>
        <taxon>Pseudomonadati</taxon>
        <taxon>Bacteroidota</taxon>
        <taxon>Flavobacteriia</taxon>
        <taxon>Flavobacteriales</taxon>
        <taxon>Crocinitomicaceae</taxon>
        <taxon>Brumimicrobium</taxon>
    </lineage>
</organism>
<keyword evidence="9" id="KW-1185">Reference proteome</keyword>
<evidence type="ECO:0000256" key="7">
    <source>
        <dbReference type="ARBA" id="ARBA00023049"/>
    </source>
</evidence>
<dbReference type="Pfam" id="PF03411">
    <property type="entry name" value="Peptidase_M74"/>
    <property type="match status" value="1"/>
</dbReference>
<dbReference type="Proteomes" id="UP000236654">
    <property type="component" value="Unassembled WGS sequence"/>
</dbReference>
<keyword evidence="7" id="KW-0482">Metalloprotease</keyword>
<evidence type="ECO:0000256" key="6">
    <source>
        <dbReference type="ARBA" id="ARBA00022833"/>
    </source>
</evidence>
<evidence type="ECO:0000313" key="8">
    <source>
        <dbReference type="EMBL" id="PKR80151.1"/>
    </source>
</evidence>
<dbReference type="GO" id="GO:0004252">
    <property type="term" value="F:serine-type endopeptidase activity"/>
    <property type="evidence" value="ECO:0007669"/>
    <property type="project" value="InterPro"/>
</dbReference>
<evidence type="ECO:0000256" key="3">
    <source>
        <dbReference type="ARBA" id="ARBA00022729"/>
    </source>
</evidence>
<protein>
    <recommendedName>
        <fullName evidence="10">Replication initiation protein</fullName>
    </recommendedName>
</protein>
<accession>A0A2I0R0N9</accession>
<dbReference type="GO" id="GO:0006508">
    <property type="term" value="P:proteolysis"/>
    <property type="evidence" value="ECO:0007669"/>
    <property type="project" value="UniProtKB-KW"/>
</dbReference>
<evidence type="ECO:0008006" key="10">
    <source>
        <dbReference type="Google" id="ProtNLM"/>
    </source>
</evidence>
<dbReference type="GO" id="GO:0008237">
    <property type="term" value="F:metallopeptidase activity"/>
    <property type="evidence" value="ECO:0007669"/>
    <property type="project" value="UniProtKB-KW"/>
</dbReference>
<sequence>MISIVFLACQAQENQNKTENKPIIHHNEDSLAVIAFEQEHKQINQISQQLGTVSNGSLVHGKILPFYGENFRYFDYKSYLASRAFTSDIVRKIILNSYKKLYEFLPNRFLYLMELSNKNGGEIYPHRTHQNGLSVDFMMPKLKKGTPYYGLDTLGARHYLLKFNNKGQYTKDKEVQIDFNLIAQHLLILNEEAKKMNYKIEKVIIKVELKNLLYATDYGKKLRESDIYLVQNLSPLINGLHDEHYHVDFRKN</sequence>
<dbReference type="SUPFAM" id="SSF55166">
    <property type="entry name" value="Hedgehog/DD-peptidase"/>
    <property type="match status" value="1"/>
</dbReference>
<proteinExistence type="predicted"/>
<name>A0A2I0R0N9_9FLAO</name>
<keyword evidence="5" id="KW-0378">Hydrolase</keyword>
<keyword evidence="2" id="KW-0479">Metal-binding</keyword>
<dbReference type="EMBL" id="PJNI01000013">
    <property type="protein sequence ID" value="PKR80151.1"/>
    <property type="molecule type" value="Genomic_DNA"/>
</dbReference>
<keyword evidence="3" id="KW-0732">Signal</keyword>
<keyword evidence="4" id="KW-0574">Periplasm</keyword>
<evidence type="ECO:0000256" key="1">
    <source>
        <dbReference type="ARBA" id="ARBA00022670"/>
    </source>
</evidence>
<dbReference type="InterPro" id="IPR005073">
    <property type="entry name" value="Peptidase_M74"/>
</dbReference>
<evidence type="ECO:0000256" key="2">
    <source>
        <dbReference type="ARBA" id="ARBA00022723"/>
    </source>
</evidence>
<dbReference type="AlphaFoldDB" id="A0A2I0R0N9"/>
<evidence type="ECO:0000313" key="9">
    <source>
        <dbReference type="Proteomes" id="UP000236654"/>
    </source>
</evidence>
<reference evidence="8 9" key="1">
    <citation type="submission" date="2017-12" db="EMBL/GenBank/DDBJ databases">
        <title>The draft genome sequence of Brumimicrobium saltpan LHR20.</title>
        <authorList>
            <person name="Do Z.-J."/>
            <person name="Luo H.-R."/>
        </authorList>
    </citation>
    <scope>NUCLEOTIDE SEQUENCE [LARGE SCALE GENOMIC DNA]</scope>
    <source>
        <strain evidence="8 9">LHR20</strain>
    </source>
</reference>
<dbReference type="GO" id="GO:0030288">
    <property type="term" value="C:outer membrane-bounded periplasmic space"/>
    <property type="evidence" value="ECO:0007669"/>
    <property type="project" value="InterPro"/>
</dbReference>